<evidence type="ECO:0000256" key="3">
    <source>
        <dbReference type="ARBA" id="ARBA00022692"/>
    </source>
</evidence>
<evidence type="ECO:0000259" key="9">
    <source>
        <dbReference type="Pfam" id="PF10412"/>
    </source>
</evidence>
<evidence type="ECO:0000256" key="7">
    <source>
        <dbReference type="SAM" id="MobiDB-lite"/>
    </source>
</evidence>
<feature type="compositionally biased region" description="Basic and acidic residues" evidence="7">
    <location>
        <begin position="920"/>
        <end position="929"/>
    </location>
</feature>
<keyword evidence="2" id="KW-1003">Cell membrane</keyword>
<feature type="domain" description="Type IV secretion system coupling protein TraD DNA-binding" evidence="9">
    <location>
        <begin position="466"/>
        <end position="681"/>
    </location>
</feature>
<dbReference type="Gene3D" id="3.40.50.300">
    <property type="entry name" value="P-loop containing nucleotide triphosphate hydrolases"/>
    <property type="match status" value="1"/>
</dbReference>
<evidence type="ECO:0000256" key="1">
    <source>
        <dbReference type="ARBA" id="ARBA00004651"/>
    </source>
</evidence>
<evidence type="ECO:0000256" key="8">
    <source>
        <dbReference type="SAM" id="Phobius"/>
    </source>
</evidence>
<feature type="compositionally biased region" description="Polar residues" evidence="7">
    <location>
        <begin position="895"/>
        <end position="913"/>
    </location>
</feature>
<evidence type="ECO:0000313" key="11">
    <source>
        <dbReference type="Proteomes" id="UP001253287"/>
    </source>
</evidence>
<keyword evidence="4 8" id="KW-1133">Transmembrane helix</keyword>
<feature type="compositionally biased region" description="Basic and acidic residues" evidence="7">
    <location>
        <begin position="958"/>
        <end position="978"/>
    </location>
</feature>
<dbReference type="CDD" id="cd01127">
    <property type="entry name" value="TrwB_TraG_TraD_VirD4"/>
    <property type="match status" value="1"/>
</dbReference>
<evidence type="ECO:0000256" key="2">
    <source>
        <dbReference type="ARBA" id="ARBA00022475"/>
    </source>
</evidence>
<protein>
    <submittedName>
        <fullName evidence="10">Type IV secretion system DNA-binding domain-containing protein</fullName>
    </submittedName>
</protein>
<dbReference type="AlphaFoldDB" id="A0AAW8WLR5"/>
<dbReference type="GO" id="GO:0003677">
    <property type="term" value="F:DNA binding"/>
    <property type="evidence" value="ECO:0007669"/>
    <property type="project" value="UniProtKB-KW"/>
</dbReference>
<keyword evidence="10" id="KW-0238">DNA-binding</keyword>
<comment type="caution">
    <text evidence="10">The sequence shown here is derived from an EMBL/GenBank/DDBJ whole genome shotgun (WGS) entry which is preliminary data.</text>
</comment>
<dbReference type="PANTHER" id="PTHR37937:SF1">
    <property type="entry name" value="CONJUGATIVE TRANSFER: DNA TRANSPORT"/>
    <property type="match status" value="1"/>
</dbReference>
<dbReference type="InterPro" id="IPR019476">
    <property type="entry name" value="T4SS_TraD_DNA-bd"/>
</dbReference>
<dbReference type="Pfam" id="PF10412">
    <property type="entry name" value="TrwB_AAD_bind"/>
    <property type="match status" value="1"/>
</dbReference>
<dbReference type="EMBL" id="JAVTXN010000015">
    <property type="protein sequence ID" value="MDT9609333.1"/>
    <property type="molecule type" value="Genomic_DNA"/>
</dbReference>
<feature type="compositionally biased region" description="Acidic residues" evidence="7">
    <location>
        <begin position="880"/>
        <end position="890"/>
    </location>
</feature>
<name>A0AAW8WLR5_9LACO</name>
<dbReference type="PANTHER" id="PTHR37937">
    <property type="entry name" value="CONJUGATIVE TRANSFER: DNA TRANSPORT"/>
    <property type="match status" value="1"/>
</dbReference>
<dbReference type="InterPro" id="IPR027417">
    <property type="entry name" value="P-loop_NTPase"/>
</dbReference>
<evidence type="ECO:0000313" key="10">
    <source>
        <dbReference type="EMBL" id="MDT9609333.1"/>
    </source>
</evidence>
<feature type="coiled-coil region" evidence="6">
    <location>
        <begin position="383"/>
        <end position="410"/>
    </location>
</feature>
<feature type="compositionally biased region" description="Basic and acidic residues" evidence="7">
    <location>
        <begin position="1160"/>
        <end position="1174"/>
    </location>
</feature>
<feature type="compositionally biased region" description="Basic and acidic residues" evidence="7">
    <location>
        <begin position="1189"/>
        <end position="1202"/>
    </location>
</feature>
<dbReference type="GO" id="GO:0005886">
    <property type="term" value="C:plasma membrane"/>
    <property type="evidence" value="ECO:0007669"/>
    <property type="project" value="UniProtKB-SubCell"/>
</dbReference>
<proteinExistence type="predicted"/>
<evidence type="ECO:0000256" key="4">
    <source>
        <dbReference type="ARBA" id="ARBA00022989"/>
    </source>
</evidence>
<dbReference type="InterPro" id="IPR051539">
    <property type="entry name" value="T4SS-coupling_protein"/>
</dbReference>
<keyword evidence="6" id="KW-0175">Coiled coil</keyword>
<accession>A0AAW8WLR5</accession>
<organism evidence="10 11">
    <name type="scientific">Lactobacillus crispatus</name>
    <dbReference type="NCBI Taxonomy" id="47770"/>
    <lineage>
        <taxon>Bacteria</taxon>
        <taxon>Bacillati</taxon>
        <taxon>Bacillota</taxon>
        <taxon>Bacilli</taxon>
        <taxon>Lactobacillales</taxon>
        <taxon>Lactobacillaceae</taxon>
        <taxon>Lactobacillus</taxon>
    </lineage>
</organism>
<gene>
    <name evidence="10" type="ORF">RON39_04215</name>
</gene>
<feature type="transmembrane region" description="Helical" evidence="8">
    <location>
        <begin position="82"/>
        <end position="107"/>
    </location>
</feature>
<evidence type="ECO:0000256" key="6">
    <source>
        <dbReference type="SAM" id="Coils"/>
    </source>
</evidence>
<reference evidence="10" key="1">
    <citation type="submission" date="2023-08" db="EMBL/GenBank/DDBJ databases">
        <title>Lactobacillus from the Female Urinary Tract.</title>
        <authorList>
            <person name="Stegman N."/>
            <person name="Jackson B."/>
            <person name="Steiling M."/>
            <person name="Sedano C."/>
            <person name="Wolfe A."/>
            <person name="Putonti C."/>
        </authorList>
    </citation>
    <scope>NUCLEOTIDE SEQUENCE</scope>
    <source>
        <strain evidence="10">UMB5661</strain>
    </source>
</reference>
<feature type="region of interest" description="Disordered" evidence="7">
    <location>
        <begin position="795"/>
        <end position="1043"/>
    </location>
</feature>
<keyword evidence="3 8" id="KW-0812">Transmembrane</keyword>
<dbReference type="SUPFAM" id="SSF52540">
    <property type="entry name" value="P-loop containing nucleoside triphosphate hydrolases"/>
    <property type="match status" value="1"/>
</dbReference>
<sequence length="1218" mass="137179">MILWIAPSVIWLICLWQVVIPLGNLNFSVFTLFCWLILALSSVASCFVNWFLILLTTRRDDKKQDERVELMWDGLQIGLKQLAYIVGASLALPICLTAIPFLQFLRLHPTIKGVTSNMIDQITGKPWVIRLLLVGVAIIGMFYLYSRFNRLILRFEPRIRDWMANYEFHYRPLRQMLSGKSGKEDHYANMVLGNSLETGDIVEQSVESRKRNSIVIGPIGAGKTSTWFRPQIDQDIDAYLEYIRDYPTVSKEKDWNKPFGKQSMYTNGFTLIEPTNDLCETAYRDCIAKGVPKDKIIYFNPEDPNTPSLGLLSGPVDAVAQNLTDIFSGLKASAKDFFSIEERSYMSNYTYLLKLTSVIENRSIGFGGLMDMMFDVYVTVKKRTELEAYVEILQVEVSKAKRKFDQTQSKADKATYYNYKDTYDIALETLKWFQKYIVAEQYKTGPKIQQTGKYKGYPVYVDTKDQFVGGLKSTLQQISKRIGLRRVLFRENSDFNVDDWFKNGGIIICNTAKKSLGGPLASILGQMYSLTFQAATFRRNANVDPFRAMYMDEFADYQSAGFTDFCAQARKYGVGINLGIQSLSQLSQNYGSDYLKTLMSVLLTRATFGDLGPDDAKMLEPLFGEHEEAIESIQDQDIDLAADQEQNRSRIMTKVEKVPNITADQIMKLENYTMAIRTPGEHRTNIFDRIKVGRITDESVRNDPENFHMDDPGDRKAYETMIADTVNTNQDYSDTDKHIIKLIRNKEYRIQWPTEEELKSGDDVLPTILDSEGNVVSSGNTFDDDTDSDKSKITFATDDENSQSEHSKVTKTNFTGKKSTGKPGTLGTDKHAPSPEEMNGDPLDSFGQFANIGGKKQKLDENSATESDKINALLQTSPEDSLDDSQEPDEDKSTSKVTKAINQQKPTKVTKSGSRIRKVGQSDKDKPENVSDDPTQDAGFKALDKSVHKSPNSGNGRNDNDLKYDADPLKSEKIKSDGKSASSGDAGQAVSEAKDKSQSSSKADDLSAKRQGSLNNEIISSRTNKKKEDQNMSEDNNDFNDMPYQERHAVDSQKAVISKLKHSALLDMQSGFDSILQDSQLTEPERLAKMLQFRTEQRHKLSTYFTPASLDKIVARITDAINKQQDKVANLHNSIDATDSVQSMGHKVKENQEANGLGDDLEKMLNDFKDRPITDDEPDDDAGNALKNNKLDADVPFNDRDPFNSQPGMTSSDDDENY</sequence>
<dbReference type="RefSeq" id="WP_245193646.1">
    <property type="nucleotide sequence ID" value="NZ_JAAUWJ010000012.1"/>
</dbReference>
<feature type="compositionally biased region" description="Basic and acidic residues" evidence="7">
    <location>
        <begin position="857"/>
        <end position="869"/>
    </location>
</feature>
<keyword evidence="5 8" id="KW-0472">Membrane</keyword>
<dbReference type="Proteomes" id="UP001253287">
    <property type="component" value="Unassembled WGS sequence"/>
</dbReference>
<feature type="compositionally biased region" description="Basic and acidic residues" evidence="7">
    <location>
        <begin position="992"/>
        <end position="1008"/>
    </location>
</feature>
<feature type="transmembrane region" description="Helical" evidence="8">
    <location>
        <begin position="127"/>
        <end position="145"/>
    </location>
</feature>
<evidence type="ECO:0000256" key="5">
    <source>
        <dbReference type="ARBA" id="ARBA00023136"/>
    </source>
</evidence>
<feature type="region of interest" description="Disordered" evidence="7">
    <location>
        <begin position="1152"/>
        <end position="1218"/>
    </location>
</feature>
<feature type="transmembrane region" description="Helical" evidence="8">
    <location>
        <begin position="27"/>
        <end position="55"/>
    </location>
</feature>
<feature type="compositionally biased region" description="Polar residues" evidence="7">
    <location>
        <begin position="1010"/>
        <end position="1022"/>
    </location>
</feature>
<comment type="subcellular location">
    <subcellularLocation>
        <location evidence="1">Cell membrane</location>
        <topology evidence="1">Multi-pass membrane protein</topology>
    </subcellularLocation>
</comment>